<gene>
    <name evidence="1" type="ORF">K4L44_05135</name>
</gene>
<reference evidence="1" key="1">
    <citation type="submission" date="2021-08" db="EMBL/GenBank/DDBJ databases">
        <title>Novel anaerobic bacterium isolated from sea squirt in East Sea, Republic of Korea.</title>
        <authorList>
            <person name="Nguyen T.H."/>
            <person name="Li Z."/>
            <person name="Lee Y.-J."/>
            <person name="Ko J."/>
            <person name="Kim S.-G."/>
        </authorList>
    </citation>
    <scope>NUCLEOTIDE SEQUENCE</scope>
    <source>
        <strain evidence="1">KCTC 25031</strain>
    </source>
</reference>
<keyword evidence="2" id="KW-1185">Reference proteome</keyword>
<name>A0AC61NHT8_9BACT</name>
<accession>A0AC61NHT8</accession>
<evidence type="ECO:0000313" key="2">
    <source>
        <dbReference type="Proteomes" id="UP000826212"/>
    </source>
</evidence>
<proteinExistence type="predicted"/>
<dbReference type="EMBL" id="CP081303">
    <property type="protein sequence ID" value="QZE15221.1"/>
    <property type="molecule type" value="Genomic_DNA"/>
</dbReference>
<organism evidence="1 2">
    <name type="scientific">Halosquirtibacter laminarini</name>
    <dbReference type="NCBI Taxonomy" id="3374600"/>
    <lineage>
        <taxon>Bacteria</taxon>
        <taxon>Pseudomonadati</taxon>
        <taxon>Bacteroidota</taxon>
        <taxon>Bacteroidia</taxon>
        <taxon>Marinilabiliales</taxon>
        <taxon>Prolixibacteraceae</taxon>
        <taxon>Halosquirtibacter</taxon>
    </lineage>
</organism>
<sequence length="502" mass="57160">MKKLLYTFIAFSVFLSSCSDSFLDQKSPDTLTFDNYWKDASAARKVLVSCYSELTFSSWTWGERSFIPQNYKGDDISMLPGSSDWAPLKTIGNFEYDSSNETIYYLWKKSYSCIRYANDVIARLPNIPSSAITDEERNQMMSEAYFLRGYAHMLLNLQFTNIILRDKPIASENMIQSVSSKEEAWNFIIKDLTEATKYLPVSWNDDNTGRATKGAAYGFLGKAYLFQKNYTEAIKAFKEVMKLDYTLVDDFEGLFNGTNENSKEVLFAINYTIASTGGMSSYASQSSFMATSCLKGWNMCRPSQYLIDTYLEEDATDGEYDKRLLATICFDDPKGKSTLWGKPWSGYWKPKSKKDPTIVPEVMFKKFLDTSEAISNGHSGVDVPILRYADILLMYAESLNESGGSTTEIQSSLNRVRTRAGLSNFTKSNQSELRKEIRRQRLLEFPAEGIRFPDLVRYGNVKQILTDHGHAYASLYAPKCDYYPIPSYEVSQNPKIEPTKGY</sequence>
<dbReference type="Proteomes" id="UP000826212">
    <property type="component" value="Chromosome"/>
</dbReference>
<evidence type="ECO:0000313" key="1">
    <source>
        <dbReference type="EMBL" id="QZE15221.1"/>
    </source>
</evidence>
<protein>
    <submittedName>
        <fullName evidence="1">RagB/SusD family nutrient uptake outer membrane protein</fullName>
    </submittedName>
</protein>